<organism evidence="3 4">
    <name type="scientific">Artemia franciscana</name>
    <name type="common">Brine shrimp</name>
    <name type="synonym">Artemia sanfranciscana</name>
    <dbReference type="NCBI Taxonomy" id="6661"/>
    <lineage>
        <taxon>Eukaryota</taxon>
        <taxon>Metazoa</taxon>
        <taxon>Ecdysozoa</taxon>
        <taxon>Arthropoda</taxon>
        <taxon>Crustacea</taxon>
        <taxon>Branchiopoda</taxon>
        <taxon>Anostraca</taxon>
        <taxon>Artemiidae</taxon>
        <taxon>Artemia</taxon>
    </lineage>
</organism>
<dbReference type="InterPro" id="IPR021109">
    <property type="entry name" value="Peptidase_aspartic_dom_sf"/>
</dbReference>
<dbReference type="SUPFAM" id="SSF56672">
    <property type="entry name" value="DNA/RNA polymerases"/>
    <property type="match status" value="1"/>
</dbReference>
<dbReference type="Proteomes" id="UP001187531">
    <property type="component" value="Unassembled WGS sequence"/>
</dbReference>
<sequence length="799" mass="89696">MNGIPILDPSDPEFDRDIVSSFLNEIKSKGLKPPLNLDSSSRDYNPTSVIKFLTTLGNLMAKESANVIMGDISGNNITDTPIESNGNKDNMNPRIIGSVMDPLGNIPVLDNAKFIKPFFSQLRRVKTLLGWSDSQVIDAVPLRVTGPLLNFFEDRDSSNIRNLEELEKEMTQAYLPGKTAGKKFRDLAELRQSSRETVYQFYKRVEIATKSAIVWRLWEAGNVTGKLEGQIEQKGVISGKVEYPPHCEYFCYMGLGETDYPIMKKVILNGIECQAFVDPGCHKSLLDERIFEALDKRKVKTEPSLAKIKPIGRDSKVIPTSVKVVSDVTIFEGNNSRKVSWEFLVVPGLGFDIILGWDILREIGSNLDFQTNTLTFSSGEENKAISLSFSGSIVMPKKTVVEPFSIKAVEVLCRSKEGLPLPDGMTVVTEPANKSLEFFYAASVKVVEDKSIIFIFNNSERPLKLQRREVIGSFIEVADDEISAYKAEIVNSKGRVDELKDRKNMENHPWTDAHFIDKFDLVHLNRKPELCEKLKAMLIKYKTIFSVHAYDIGQNSLMEFKVDIDKSAPPPKPKSFNLPLKMQEVLQQHIYAMTKAGIIKPGRSEYCCPIFVIAKISEGKIPPKHEWTMENTRVIYDCREINKLVKDSAWPIRRIQDVLNQLSSKRNFSILDLKHAFFNVSLAEESQQYYSFSGPDGVQYVYRKLPQADRAEKSSVPEELAADMAERSSVHGILTADRAEKSSVPEELAADMAERSSVHGILTADRAEKSSVPEELAADMAERSSVHGILTADRAEKSS</sequence>
<dbReference type="Gene3D" id="3.10.10.10">
    <property type="entry name" value="HIV Type 1 Reverse Transcriptase, subunit A, domain 1"/>
    <property type="match status" value="1"/>
</dbReference>
<dbReference type="InterPro" id="IPR051320">
    <property type="entry name" value="Viral_Replic_Matur_Polypro"/>
</dbReference>
<evidence type="ECO:0000259" key="2">
    <source>
        <dbReference type="Pfam" id="PF00078"/>
    </source>
</evidence>
<evidence type="ECO:0000256" key="1">
    <source>
        <dbReference type="SAM" id="MobiDB-lite"/>
    </source>
</evidence>
<feature type="non-terminal residue" evidence="3">
    <location>
        <position position="1"/>
    </location>
</feature>
<dbReference type="EMBL" id="JAVRJZ010000003">
    <property type="protein sequence ID" value="KAK2725022.1"/>
    <property type="molecule type" value="Genomic_DNA"/>
</dbReference>
<dbReference type="Gene3D" id="2.40.70.10">
    <property type="entry name" value="Acid Proteases"/>
    <property type="match status" value="1"/>
</dbReference>
<name>A0AA88LC66_ARTSF</name>
<proteinExistence type="predicted"/>
<dbReference type="GO" id="GO:0071897">
    <property type="term" value="P:DNA biosynthetic process"/>
    <property type="evidence" value="ECO:0007669"/>
    <property type="project" value="UniProtKB-ARBA"/>
</dbReference>
<dbReference type="CDD" id="cd00303">
    <property type="entry name" value="retropepsin_like"/>
    <property type="match status" value="1"/>
</dbReference>
<evidence type="ECO:0000313" key="3">
    <source>
        <dbReference type="EMBL" id="KAK2725022.1"/>
    </source>
</evidence>
<reference evidence="3" key="1">
    <citation type="submission" date="2023-07" db="EMBL/GenBank/DDBJ databases">
        <title>Chromosome-level genome assembly of Artemia franciscana.</title>
        <authorList>
            <person name="Jo E."/>
        </authorList>
    </citation>
    <scope>NUCLEOTIDE SEQUENCE</scope>
    <source>
        <tissue evidence="3">Whole body</tissue>
    </source>
</reference>
<evidence type="ECO:0000313" key="4">
    <source>
        <dbReference type="Proteomes" id="UP001187531"/>
    </source>
</evidence>
<dbReference type="AlphaFoldDB" id="A0AA88LC66"/>
<accession>A0AA88LC66</accession>
<dbReference type="Gene3D" id="3.30.70.270">
    <property type="match status" value="1"/>
</dbReference>
<dbReference type="InterPro" id="IPR000477">
    <property type="entry name" value="RT_dom"/>
</dbReference>
<feature type="region of interest" description="Disordered" evidence="1">
    <location>
        <begin position="753"/>
        <end position="799"/>
    </location>
</feature>
<dbReference type="PANTHER" id="PTHR33064:SF37">
    <property type="entry name" value="RIBONUCLEASE H"/>
    <property type="match status" value="1"/>
</dbReference>
<dbReference type="SUPFAM" id="SSF50630">
    <property type="entry name" value="Acid proteases"/>
    <property type="match status" value="1"/>
</dbReference>
<feature type="domain" description="Reverse transcriptase" evidence="2">
    <location>
        <begin position="623"/>
        <end position="707"/>
    </location>
</feature>
<dbReference type="InterPro" id="IPR043502">
    <property type="entry name" value="DNA/RNA_pol_sf"/>
</dbReference>
<dbReference type="InterPro" id="IPR043128">
    <property type="entry name" value="Rev_trsase/Diguanyl_cyclase"/>
</dbReference>
<keyword evidence="4" id="KW-1185">Reference proteome</keyword>
<dbReference type="PANTHER" id="PTHR33064">
    <property type="entry name" value="POL PROTEIN"/>
    <property type="match status" value="1"/>
</dbReference>
<gene>
    <name evidence="3" type="ORF">QYM36_001467</name>
</gene>
<dbReference type="Pfam" id="PF00078">
    <property type="entry name" value="RVT_1"/>
    <property type="match status" value="1"/>
</dbReference>
<protein>
    <recommendedName>
        <fullName evidence="2">Reverse transcriptase domain-containing protein</fullName>
    </recommendedName>
</protein>
<comment type="caution">
    <text evidence="3">The sequence shown here is derived from an EMBL/GenBank/DDBJ whole genome shotgun (WGS) entry which is preliminary data.</text>
</comment>